<gene>
    <name evidence="1" type="ORF">QRX60_32610</name>
</gene>
<evidence type="ECO:0000313" key="2">
    <source>
        <dbReference type="Proteomes" id="UP001239397"/>
    </source>
</evidence>
<accession>A0A9Y2NGL3</accession>
<dbReference type="Proteomes" id="UP001239397">
    <property type="component" value="Chromosome"/>
</dbReference>
<reference evidence="1 2" key="1">
    <citation type="submission" date="2023-06" db="EMBL/GenBank/DDBJ databases">
        <authorList>
            <person name="Oyuntsetseg B."/>
            <person name="Kim S.B."/>
        </authorList>
    </citation>
    <scope>NUCLEOTIDE SEQUENCE [LARGE SCALE GENOMIC DNA]</scope>
    <source>
        <strain evidence="1 2">4-36</strain>
    </source>
</reference>
<keyword evidence="2" id="KW-1185">Reference proteome</keyword>
<dbReference type="EMBL" id="CP127295">
    <property type="protein sequence ID" value="WIX98787.1"/>
    <property type="molecule type" value="Genomic_DNA"/>
</dbReference>
<dbReference type="KEGG" id="amog:QRX60_32610"/>
<evidence type="ECO:0000313" key="1">
    <source>
        <dbReference type="EMBL" id="WIX98787.1"/>
    </source>
</evidence>
<proteinExistence type="predicted"/>
<protein>
    <submittedName>
        <fullName evidence="1">Uncharacterized protein</fullName>
    </submittedName>
</protein>
<dbReference type="RefSeq" id="WP_285995270.1">
    <property type="nucleotide sequence ID" value="NZ_CP127295.1"/>
</dbReference>
<sequence>MDIALITQVLPDPADTAKNLGLMDLAGNLPTSVSPALAPAILAIGATAAVPQNSRPCSSRARSPGCSARC</sequence>
<organism evidence="1 2">
    <name type="scientific">Amycolatopsis mongoliensis</name>
    <dbReference type="NCBI Taxonomy" id="715475"/>
    <lineage>
        <taxon>Bacteria</taxon>
        <taxon>Bacillati</taxon>
        <taxon>Actinomycetota</taxon>
        <taxon>Actinomycetes</taxon>
        <taxon>Pseudonocardiales</taxon>
        <taxon>Pseudonocardiaceae</taxon>
        <taxon>Amycolatopsis</taxon>
    </lineage>
</organism>
<name>A0A9Y2NGL3_9PSEU</name>
<dbReference type="AlphaFoldDB" id="A0A9Y2NGL3"/>